<dbReference type="Proteomes" id="UP000185829">
    <property type="component" value="Unassembled WGS sequence"/>
</dbReference>
<dbReference type="PANTHER" id="PTHR11014">
    <property type="entry name" value="PEPTIDASE M20 FAMILY MEMBER"/>
    <property type="match status" value="1"/>
</dbReference>
<feature type="binding site" evidence="2">
    <location>
        <position position="177"/>
    </location>
    <ligand>
        <name>Mn(2+)</name>
        <dbReference type="ChEBI" id="CHEBI:29035"/>
        <label>2</label>
    </ligand>
</feature>
<accession>A0A9X8RAH7</accession>
<sequence length="408" mass="44161">MMMSIKKMSSAIKSTEIVKQTTGIYEEAVRLRRMIHENPELGFEEHKTAEIIANYLKELGIEVTSGVAKTGVVGILRGDKEGPVLALRADIDALPIQEKTDVSYKSKNPGVMHACGHDMHTAMLLSAANVLSQNKHHIAGTIKFIFQPAEEMKGGGIMMVEEGVLSNPPVDHAFAFHVWPELATGTYGFRNGAIMASMDSFDVVLKGKQGHGAAPHQGVDAIVGAAHVVTALQTIVSRETDPVDSVVITIGTIEAGDGYNIIPEKASFKGTVRTLNANTRKEVAASIQRIIEGVASALKLEVEINYNFTVGYPVTMNDPKFNEHVAAIATDLFGENSVQWLSKPSMASEDFAFYLEKVPGTFVFLGVGENPEDPMKLHSDVFLPDEKAMIQGISLIVGLAMNTTEKIQ</sequence>
<dbReference type="PANTHER" id="PTHR11014:SF63">
    <property type="entry name" value="METALLOPEPTIDASE, PUTATIVE (AFU_ORTHOLOGUE AFUA_6G09600)-RELATED"/>
    <property type="match status" value="1"/>
</dbReference>
<feature type="binding site" evidence="2">
    <location>
        <position position="115"/>
    </location>
    <ligand>
        <name>Mn(2+)</name>
        <dbReference type="ChEBI" id="CHEBI:29035"/>
        <label>2</label>
    </ligand>
</feature>
<evidence type="ECO:0000256" key="1">
    <source>
        <dbReference type="ARBA" id="ARBA00022801"/>
    </source>
</evidence>
<feature type="binding site" evidence="2">
    <location>
        <position position="378"/>
    </location>
    <ligand>
        <name>Mn(2+)</name>
        <dbReference type="ChEBI" id="CHEBI:29035"/>
        <label>2</label>
    </ligand>
</feature>
<dbReference type="NCBIfam" id="TIGR01891">
    <property type="entry name" value="amidohydrolases"/>
    <property type="match status" value="1"/>
</dbReference>
<proteinExistence type="predicted"/>
<evidence type="ECO:0000313" key="4">
    <source>
        <dbReference type="EMBL" id="SIR58700.1"/>
    </source>
</evidence>
<gene>
    <name evidence="4" type="ORF">SAMN05878482_104374</name>
</gene>
<reference evidence="4 5" key="1">
    <citation type="submission" date="2017-01" db="EMBL/GenBank/DDBJ databases">
        <authorList>
            <person name="Varghese N."/>
            <person name="Submissions S."/>
        </authorList>
    </citation>
    <scope>NUCLEOTIDE SEQUENCE [LARGE SCALE GENOMIC DNA]</scope>
    <source>
        <strain evidence="4 5">RUG2-6</strain>
    </source>
</reference>
<dbReference type="InterPro" id="IPR036264">
    <property type="entry name" value="Bact_exopeptidase_dim_dom"/>
</dbReference>
<name>A0A9X8RAH7_9BACI</name>
<dbReference type="InterPro" id="IPR017439">
    <property type="entry name" value="Amidohydrolase"/>
</dbReference>
<dbReference type="Gene3D" id="3.40.630.10">
    <property type="entry name" value="Zn peptidases"/>
    <property type="match status" value="1"/>
</dbReference>
<feature type="binding site" evidence="2">
    <location>
        <position position="151"/>
    </location>
    <ligand>
        <name>Mn(2+)</name>
        <dbReference type="ChEBI" id="CHEBI:29035"/>
        <label>2</label>
    </ligand>
</feature>
<dbReference type="SUPFAM" id="SSF53187">
    <property type="entry name" value="Zn-dependent exopeptidases"/>
    <property type="match status" value="1"/>
</dbReference>
<evidence type="ECO:0000259" key="3">
    <source>
        <dbReference type="Pfam" id="PF07687"/>
    </source>
</evidence>
<dbReference type="Pfam" id="PF01546">
    <property type="entry name" value="Peptidase_M20"/>
    <property type="match status" value="1"/>
</dbReference>
<feature type="domain" description="Peptidase M20 dimerisation" evidence="3">
    <location>
        <begin position="200"/>
        <end position="293"/>
    </location>
</feature>
<dbReference type="GO" id="GO:0019877">
    <property type="term" value="P:diaminopimelate biosynthetic process"/>
    <property type="evidence" value="ECO:0007669"/>
    <property type="project" value="UniProtKB-ARBA"/>
</dbReference>
<dbReference type="GO" id="GO:0046872">
    <property type="term" value="F:metal ion binding"/>
    <property type="evidence" value="ECO:0007669"/>
    <property type="project" value="UniProtKB-KW"/>
</dbReference>
<dbReference type="SUPFAM" id="SSF55031">
    <property type="entry name" value="Bacterial exopeptidase dimerisation domain"/>
    <property type="match status" value="1"/>
</dbReference>
<keyword evidence="1" id="KW-0378">Hydrolase</keyword>
<dbReference type="InterPro" id="IPR002933">
    <property type="entry name" value="Peptidase_M20"/>
</dbReference>
<dbReference type="Gene3D" id="3.30.70.360">
    <property type="match status" value="1"/>
</dbReference>
<dbReference type="GO" id="GO:0050118">
    <property type="term" value="F:N-acetyldiaminopimelate deacetylase activity"/>
    <property type="evidence" value="ECO:0007669"/>
    <property type="project" value="UniProtKB-ARBA"/>
</dbReference>
<dbReference type="InterPro" id="IPR011650">
    <property type="entry name" value="Peptidase_M20_dimer"/>
</dbReference>
<feature type="binding site" evidence="2">
    <location>
        <position position="117"/>
    </location>
    <ligand>
        <name>Mn(2+)</name>
        <dbReference type="ChEBI" id="CHEBI:29035"/>
        <label>2</label>
    </ligand>
</feature>
<dbReference type="EMBL" id="FTMX01000004">
    <property type="protein sequence ID" value="SIR58700.1"/>
    <property type="molecule type" value="Genomic_DNA"/>
</dbReference>
<comment type="cofactor">
    <cofactor evidence="2">
        <name>Mn(2+)</name>
        <dbReference type="ChEBI" id="CHEBI:29035"/>
    </cofactor>
    <text evidence="2">The Mn(2+) ion enhances activity.</text>
</comment>
<evidence type="ECO:0000313" key="5">
    <source>
        <dbReference type="Proteomes" id="UP000185829"/>
    </source>
</evidence>
<dbReference type="AlphaFoldDB" id="A0A9X8RAH7"/>
<comment type="caution">
    <text evidence="4">The sequence shown here is derived from an EMBL/GenBank/DDBJ whole genome shotgun (WGS) entry which is preliminary data.</text>
</comment>
<dbReference type="PIRSF" id="PIRSF005962">
    <property type="entry name" value="Pept_M20D_amidohydro"/>
    <property type="match status" value="1"/>
</dbReference>
<keyword evidence="2" id="KW-0464">Manganese</keyword>
<protein>
    <submittedName>
        <fullName evidence="4">Amidohydrolase/hippurate hydrolase</fullName>
    </submittedName>
</protein>
<evidence type="ECO:0000256" key="2">
    <source>
        <dbReference type="PIRSR" id="PIRSR005962-1"/>
    </source>
</evidence>
<keyword evidence="2" id="KW-0479">Metal-binding</keyword>
<dbReference type="CDD" id="cd03886">
    <property type="entry name" value="M20_Acy1"/>
    <property type="match status" value="1"/>
</dbReference>
<organism evidence="4 5">
    <name type="scientific">Peribacillus simplex</name>
    <dbReference type="NCBI Taxonomy" id="1478"/>
    <lineage>
        <taxon>Bacteria</taxon>
        <taxon>Bacillati</taxon>
        <taxon>Bacillota</taxon>
        <taxon>Bacilli</taxon>
        <taxon>Bacillales</taxon>
        <taxon>Bacillaceae</taxon>
        <taxon>Peribacillus</taxon>
    </lineage>
</organism>
<dbReference type="Pfam" id="PF07687">
    <property type="entry name" value="M20_dimer"/>
    <property type="match status" value="1"/>
</dbReference>
<dbReference type="FunFam" id="3.30.70.360:FF:000001">
    <property type="entry name" value="N-acetyldiaminopimelate deacetylase"/>
    <property type="match status" value="1"/>
</dbReference>